<reference evidence="2" key="1">
    <citation type="submission" date="2020-11" db="EMBL/GenBank/DDBJ databases">
        <authorList>
            <person name="Whitehead M."/>
        </authorList>
    </citation>
    <scope>NUCLEOTIDE SEQUENCE</scope>
    <source>
        <strain evidence="2">EGII</strain>
    </source>
</reference>
<protein>
    <submittedName>
        <fullName evidence="2">(Mediterranean fruit fly) hypothetical protein</fullName>
    </submittedName>
</protein>
<dbReference type="EMBL" id="CAJHJT010000012">
    <property type="protein sequence ID" value="CAD6996659.1"/>
    <property type="molecule type" value="Genomic_DNA"/>
</dbReference>
<dbReference type="Proteomes" id="UP000606786">
    <property type="component" value="Unassembled WGS sequence"/>
</dbReference>
<feature type="compositionally biased region" description="Basic residues" evidence="1">
    <location>
        <begin position="1"/>
        <end position="12"/>
    </location>
</feature>
<evidence type="ECO:0000256" key="1">
    <source>
        <dbReference type="SAM" id="MobiDB-lite"/>
    </source>
</evidence>
<sequence>QKPNSKRNRTHIHTTYTQQQTWHSLTNQAVNQHQPPTLPSTPPAVVRSSKRRQRLECVRPSNVPYATYRLATNCK</sequence>
<keyword evidence="3" id="KW-1185">Reference proteome</keyword>
<dbReference type="AlphaFoldDB" id="A0A811UCM8"/>
<feature type="region of interest" description="Disordered" evidence="1">
    <location>
        <begin position="1"/>
        <end position="20"/>
    </location>
</feature>
<comment type="caution">
    <text evidence="2">The sequence shown here is derived from an EMBL/GenBank/DDBJ whole genome shotgun (WGS) entry which is preliminary data.</text>
</comment>
<name>A0A811UCM8_CERCA</name>
<feature type="non-terminal residue" evidence="2">
    <location>
        <position position="1"/>
    </location>
</feature>
<proteinExistence type="predicted"/>
<evidence type="ECO:0000313" key="3">
    <source>
        <dbReference type="Proteomes" id="UP000606786"/>
    </source>
</evidence>
<accession>A0A811UCM8</accession>
<feature type="region of interest" description="Disordered" evidence="1">
    <location>
        <begin position="31"/>
        <end position="53"/>
    </location>
</feature>
<evidence type="ECO:0000313" key="2">
    <source>
        <dbReference type="EMBL" id="CAD6996659.1"/>
    </source>
</evidence>
<gene>
    <name evidence="2" type="ORF">CCAP1982_LOCUS5343</name>
</gene>
<organism evidence="2 3">
    <name type="scientific">Ceratitis capitata</name>
    <name type="common">Mediterranean fruit fly</name>
    <name type="synonym">Tephritis capitata</name>
    <dbReference type="NCBI Taxonomy" id="7213"/>
    <lineage>
        <taxon>Eukaryota</taxon>
        <taxon>Metazoa</taxon>
        <taxon>Ecdysozoa</taxon>
        <taxon>Arthropoda</taxon>
        <taxon>Hexapoda</taxon>
        <taxon>Insecta</taxon>
        <taxon>Pterygota</taxon>
        <taxon>Neoptera</taxon>
        <taxon>Endopterygota</taxon>
        <taxon>Diptera</taxon>
        <taxon>Brachycera</taxon>
        <taxon>Muscomorpha</taxon>
        <taxon>Tephritoidea</taxon>
        <taxon>Tephritidae</taxon>
        <taxon>Ceratitis</taxon>
        <taxon>Ceratitis</taxon>
    </lineage>
</organism>